<evidence type="ECO:0000313" key="4">
    <source>
        <dbReference type="Proteomes" id="UP000031246"/>
    </source>
</evidence>
<dbReference type="InterPro" id="IPR032710">
    <property type="entry name" value="NTF2-like_dom_sf"/>
</dbReference>
<dbReference type="Proteomes" id="UP000031246">
    <property type="component" value="Unassembled WGS sequence"/>
</dbReference>
<dbReference type="InterPro" id="IPR027843">
    <property type="entry name" value="DUF4440"/>
</dbReference>
<evidence type="ECO:0000259" key="2">
    <source>
        <dbReference type="Pfam" id="PF14534"/>
    </source>
</evidence>
<proteinExistence type="predicted"/>
<evidence type="ECO:0000256" key="1">
    <source>
        <dbReference type="SAM" id="SignalP"/>
    </source>
</evidence>
<keyword evidence="1" id="KW-0732">Signal</keyword>
<feature type="signal peptide" evidence="1">
    <location>
        <begin position="1"/>
        <end position="18"/>
    </location>
</feature>
<dbReference type="RefSeq" id="WP_039471328.1">
    <property type="nucleotide sequence ID" value="NZ_JSYN01000002.1"/>
</dbReference>
<protein>
    <submittedName>
        <fullName evidence="3">L-asparaginase</fullName>
    </submittedName>
</protein>
<dbReference type="AlphaFoldDB" id="A0A0C1G945"/>
<gene>
    <name evidence="3" type="ORF">OC25_02540</name>
</gene>
<evidence type="ECO:0000313" key="3">
    <source>
        <dbReference type="EMBL" id="KIA96619.1"/>
    </source>
</evidence>
<sequence>MKKILLAVLLLISAGSFAQNAKDKQAILDLLEKQRTDWNKGDVEAFMQGYEKSDSLLFVGKNGPTYGWQKTLDNYKKGYPDKSAMGFLVFGIKKVDFLNPNLAFVLGSWNVKREKDELKGYFTLLIKKIKGEWKVVADHSS</sequence>
<feature type="chain" id="PRO_5002145739" evidence="1">
    <location>
        <begin position="19"/>
        <end position="141"/>
    </location>
</feature>
<organism evidence="3 4">
    <name type="scientific">Pedobacter kyungheensis</name>
    <dbReference type="NCBI Taxonomy" id="1069985"/>
    <lineage>
        <taxon>Bacteria</taxon>
        <taxon>Pseudomonadati</taxon>
        <taxon>Bacteroidota</taxon>
        <taxon>Sphingobacteriia</taxon>
        <taxon>Sphingobacteriales</taxon>
        <taxon>Sphingobacteriaceae</taxon>
        <taxon>Pedobacter</taxon>
    </lineage>
</organism>
<reference evidence="3 4" key="1">
    <citation type="submission" date="2014-10" db="EMBL/GenBank/DDBJ databases">
        <title>Pedobacter Kyungheensis.</title>
        <authorList>
            <person name="Anderson B.M."/>
            <person name="Newman J.D."/>
        </authorList>
    </citation>
    <scope>NUCLEOTIDE SEQUENCE [LARGE SCALE GENOMIC DNA]</scope>
    <source>
        <strain evidence="3 4">KACC 16221</strain>
    </source>
</reference>
<comment type="caution">
    <text evidence="3">The sequence shown here is derived from an EMBL/GenBank/DDBJ whole genome shotgun (WGS) entry which is preliminary data.</text>
</comment>
<name>A0A0C1G945_9SPHI</name>
<accession>A0A0C1G945</accession>
<dbReference type="OrthoDB" id="120856at2"/>
<dbReference type="Gene3D" id="3.10.450.50">
    <property type="match status" value="1"/>
</dbReference>
<dbReference type="Pfam" id="PF14534">
    <property type="entry name" value="DUF4440"/>
    <property type="match status" value="1"/>
</dbReference>
<dbReference type="EMBL" id="JSYN01000002">
    <property type="protein sequence ID" value="KIA96619.1"/>
    <property type="molecule type" value="Genomic_DNA"/>
</dbReference>
<keyword evidence="4" id="KW-1185">Reference proteome</keyword>
<dbReference type="SUPFAM" id="SSF54427">
    <property type="entry name" value="NTF2-like"/>
    <property type="match status" value="1"/>
</dbReference>
<feature type="domain" description="DUF4440" evidence="2">
    <location>
        <begin position="27"/>
        <end position="135"/>
    </location>
</feature>